<sequence length="500" mass="57643">MYRVYPCILSSIEESRGTSSPLFFTLGMVDDRITLLSYMNSQDMSAKFDFVTVGDFGKPKPEHRRLIRSRCMQGKNKRGGSRRSLQQERKAAKKQVEELQTHALSRTLRACPSDLALVQLPGELGLDSDEILFKYLTYGAIRNLVNPIEVCVNVDPLKPHFFAWPFYETTFFHAALLTTSATNDYLLKRPLSKTTYFHLQRTLYFLNRKLSNERAYLEDPLVYVIVILTLMAATFGDTAAATTHMDGLLQIIHLRGGMEYLREHPGLHYKLDRLDLSWCLGFGGMPRFADQNMSWDPMFSRQAISSNQVIDVQNVDSYFVDSRLREVFQDAQQLVRLINEHFSKNTKFHGETFQNTISSVQTRLLILKDMLSSSLDECICLATLAFMTTTFQIPDRKVPYRDLRKRLRKLHRPIPRATAGLQDLQLWVLFLSAISVLDDDEVWLVERWGIVANGGMEWDNVRRRLQSVLWIDCIHDKLGREAYFKMTSRVQISVVGEAVR</sequence>
<dbReference type="PANTHER" id="PTHR37540">
    <property type="entry name" value="TRANSCRIPTION FACTOR (ACR-2), PUTATIVE-RELATED-RELATED"/>
    <property type="match status" value="1"/>
</dbReference>
<dbReference type="Proteomes" id="UP000799428">
    <property type="component" value="Unassembled WGS sequence"/>
</dbReference>
<name>A0A6G1K3X0_9PLEO</name>
<keyword evidence="3" id="KW-1185">Reference proteome</keyword>
<dbReference type="PANTHER" id="PTHR37540:SF5">
    <property type="entry name" value="TRANSCRIPTION FACTOR DOMAIN-CONTAINING PROTEIN"/>
    <property type="match status" value="1"/>
</dbReference>
<accession>A0A6G1K3X0</accession>
<dbReference type="OrthoDB" id="4158087at2759"/>
<reference evidence="2" key="1">
    <citation type="journal article" date="2020" name="Stud. Mycol.">
        <title>101 Dothideomycetes genomes: a test case for predicting lifestyles and emergence of pathogens.</title>
        <authorList>
            <person name="Haridas S."/>
            <person name="Albert R."/>
            <person name="Binder M."/>
            <person name="Bloem J."/>
            <person name="Labutti K."/>
            <person name="Salamov A."/>
            <person name="Andreopoulos B."/>
            <person name="Baker S."/>
            <person name="Barry K."/>
            <person name="Bills G."/>
            <person name="Bluhm B."/>
            <person name="Cannon C."/>
            <person name="Castanera R."/>
            <person name="Culley D."/>
            <person name="Daum C."/>
            <person name="Ezra D."/>
            <person name="Gonzalez J."/>
            <person name="Henrissat B."/>
            <person name="Kuo A."/>
            <person name="Liang C."/>
            <person name="Lipzen A."/>
            <person name="Lutzoni F."/>
            <person name="Magnuson J."/>
            <person name="Mondo S."/>
            <person name="Nolan M."/>
            <person name="Ohm R."/>
            <person name="Pangilinan J."/>
            <person name="Park H.-J."/>
            <person name="Ramirez L."/>
            <person name="Alfaro M."/>
            <person name="Sun H."/>
            <person name="Tritt A."/>
            <person name="Yoshinaga Y."/>
            <person name="Zwiers L.-H."/>
            <person name="Turgeon B."/>
            <person name="Goodwin S."/>
            <person name="Spatafora J."/>
            <person name="Crous P."/>
            <person name="Grigoriev I."/>
        </authorList>
    </citation>
    <scope>NUCLEOTIDE SEQUENCE</scope>
    <source>
        <strain evidence="2">CBS 279.74</strain>
    </source>
</reference>
<dbReference type="EMBL" id="MU005774">
    <property type="protein sequence ID" value="KAF2707303.1"/>
    <property type="molecule type" value="Genomic_DNA"/>
</dbReference>
<proteinExistence type="predicted"/>
<evidence type="ECO:0000256" key="1">
    <source>
        <dbReference type="SAM" id="MobiDB-lite"/>
    </source>
</evidence>
<gene>
    <name evidence="2" type="ORF">K504DRAFT_492809</name>
</gene>
<evidence type="ECO:0008006" key="4">
    <source>
        <dbReference type="Google" id="ProtNLM"/>
    </source>
</evidence>
<evidence type="ECO:0000313" key="3">
    <source>
        <dbReference type="Proteomes" id="UP000799428"/>
    </source>
</evidence>
<feature type="region of interest" description="Disordered" evidence="1">
    <location>
        <begin position="72"/>
        <end position="92"/>
    </location>
</feature>
<protein>
    <recommendedName>
        <fullName evidence="4">Transcription factor domain-containing protein</fullName>
    </recommendedName>
</protein>
<organism evidence="2 3">
    <name type="scientific">Pleomassaria siparia CBS 279.74</name>
    <dbReference type="NCBI Taxonomy" id="1314801"/>
    <lineage>
        <taxon>Eukaryota</taxon>
        <taxon>Fungi</taxon>
        <taxon>Dikarya</taxon>
        <taxon>Ascomycota</taxon>
        <taxon>Pezizomycotina</taxon>
        <taxon>Dothideomycetes</taxon>
        <taxon>Pleosporomycetidae</taxon>
        <taxon>Pleosporales</taxon>
        <taxon>Pleomassariaceae</taxon>
        <taxon>Pleomassaria</taxon>
    </lineage>
</organism>
<evidence type="ECO:0000313" key="2">
    <source>
        <dbReference type="EMBL" id="KAF2707303.1"/>
    </source>
</evidence>
<dbReference type="AlphaFoldDB" id="A0A6G1K3X0"/>